<name>A0A310SP58_9HYME</name>
<evidence type="ECO:0000313" key="1">
    <source>
        <dbReference type="EMBL" id="OAD59930.1"/>
    </source>
</evidence>
<gene>
    <name evidence="1" type="ORF">WN48_07988</name>
</gene>
<dbReference type="EMBL" id="KQ760548">
    <property type="protein sequence ID" value="OAD59930.1"/>
    <property type="molecule type" value="Genomic_DNA"/>
</dbReference>
<sequence length="64" mass="7619">MRLNVGLSHCVNMNRCVHIFELIRRFLKRSPESILTKLTTYSISKFRRGYFCLDFHVDTIDARV</sequence>
<accession>A0A310SP58</accession>
<keyword evidence="2" id="KW-1185">Reference proteome</keyword>
<organism evidence="1 2">
    <name type="scientific">Eufriesea mexicana</name>
    <dbReference type="NCBI Taxonomy" id="516756"/>
    <lineage>
        <taxon>Eukaryota</taxon>
        <taxon>Metazoa</taxon>
        <taxon>Ecdysozoa</taxon>
        <taxon>Arthropoda</taxon>
        <taxon>Hexapoda</taxon>
        <taxon>Insecta</taxon>
        <taxon>Pterygota</taxon>
        <taxon>Neoptera</taxon>
        <taxon>Endopterygota</taxon>
        <taxon>Hymenoptera</taxon>
        <taxon>Apocrita</taxon>
        <taxon>Aculeata</taxon>
        <taxon>Apoidea</taxon>
        <taxon>Anthophila</taxon>
        <taxon>Apidae</taxon>
        <taxon>Eufriesea</taxon>
    </lineage>
</organism>
<protein>
    <submittedName>
        <fullName evidence="1">Uncharacterized protein</fullName>
    </submittedName>
</protein>
<dbReference type="AlphaFoldDB" id="A0A310SP58"/>
<proteinExistence type="predicted"/>
<reference evidence="1 2" key="1">
    <citation type="submission" date="2015-07" db="EMBL/GenBank/DDBJ databases">
        <title>The genome of Eufriesea mexicana.</title>
        <authorList>
            <person name="Pan H."/>
            <person name="Kapheim K."/>
        </authorList>
    </citation>
    <scope>NUCLEOTIDE SEQUENCE [LARGE SCALE GENOMIC DNA]</scope>
    <source>
        <strain evidence="1">0111107269</strain>
        <tissue evidence="1">Whole body</tissue>
    </source>
</reference>
<evidence type="ECO:0000313" key="2">
    <source>
        <dbReference type="Proteomes" id="UP000250275"/>
    </source>
</evidence>
<dbReference type="Proteomes" id="UP000250275">
    <property type="component" value="Unassembled WGS sequence"/>
</dbReference>